<protein>
    <submittedName>
        <fullName evidence="3">Uncharacterized protein</fullName>
    </submittedName>
</protein>
<dbReference type="Proteomes" id="UP000037136">
    <property type="component" value="Unassembled WGS sequence"/>
</dbReference>
<evidence type="ECO:0000256" key="1">
    <source>
        <dbReference type="SAM" id="MobiDB-lite"/>
    </source>
</evidence>
<feature type="region of interest" description="Disordered" evidence="1">
    <location>
        <begin position="108"/>
        <end position="246"/>
    </location>
</feature>
<accession>A0A2A9P244</accession>
<name>A0A2A9P244_OPHUN</name>
<feature type="compositionally biased region" description="Polar residues" evidence="1">
    <location>
        <begin position="206"/>
        <end position="218"/>
    </location>
</feature>
<dbReference type="PANTHER" id="PTHR40633">
    <property type="entry name" value="MATRIX PROTEIN, PUTATIVE (AFU_ORTHOLOGUE AFUA_8G05410)-RELATED"/>
    <property type="match status" value="1"/>
</dbReference>
<evidence type="ECO:0000313" key="4">
    <source>
        <dbReference type="Proteomes" id="UP000037136"/>
    </source>
</evidence>
<sequence>MKSTVALSLLAAATAQATNGYSNEVDVSGPAFLNSAYNAKAGEDFNVKFKGCSSGCTITVKEGQAGNLQNTPISFDVSGSESTIKIPADAPNGRVALEIKDKNGNINYSPQFEFNGGNSNSNTNNDNNKPVPVPAPAATESAARDSTVQPAREAPTESAARESTNESAVREATTTAATTTTANTGSNADSDTTTTTATSSEATRDVSSSTLSSGTRNASRTTSSSTSTRTSTSTSTRIPGDSGVGRNAVPWVMSGAMAALALFN</sequence>
<organism evidence="3 4">
    <name type="scientific">Ophiocordyceps unilateralis</name>
    <name type="common">Zombie-ant fungus</name>
    <name type="synonym">Torrubia unilateralis</name>
    <dbReference type="NCBI Taxonomy" id="268505"/>
    <lineage>
        <taxon>Eukaryota</taxon>
        <taxon>Fungi</taxon>
        <taxon>Dikarya</taxon>
        <taxon>Ascomycota</taxon>
        <taxon>Pezizomycotina</taxon>
        <taxon>Sordariomycetes</taxon>
        <taxon>Hypocreomycetidae</taxon>
        <taxon>Hypocreales</taxon>
        <taxon>Ophiocordycipitaceae</taxon>
        <taxon>Ophiocordyceps</taxon>
    </lineage>
</organism>
<dbReference type="STRING" id="268505.A0A2A9P244"/>
<proteinExistence type="predicted"/>
<feature type="compositionally biased region" description="Low complexity" evidence="1">
    <location>
        <begin position="219"/>
        <end position="237"/>
    </location>
</feature>
<dbReference type="InterPro" id="IPR052982">
    <property type="entry name" value="SRP1/TIP1-like"/>
</dbReference>
<reference evidence="3 4" key="1">
    <citation type="journal article" date="2015" name="BMC Genomics">
        <title>Gene expression during zombie ant biting behavior reflects the complexity underlying fungal parasitic behavioral manipulation.</title>
        <authorList>
            <person name="de Bekker C."/>
            <person name="Ohm R.A."/>
            <person name="Loreto R.G."/>
            <person name="Sebastian A."/>
            <person name="Albert I."/>
            <person name="Merrow M."/>
            <person name="Brachmann A."/>
            <person name="Hughes D.P."/>
        </authorList>
    </citation>
    <scope>NUCLEOTIDE SEQUENCE [LARGE SCALE GENOMIC DNA]</scope>
    <source>
        <strain evidence="3 4">SC16a</strain>
    </source>
</reference>
<evidence type="ECO:0000256" key="2">
    <source>
        <dbReference type="SAM" id="SignalP"/>
    </source>
</evidence>
<evidence type="ECO:0000313" key="3">
    <source>
        <dbReference type="EMBL" id="PFH54960.1"/>
    </source>
</evidence>
<reference evidence="3 4" key="2">
    <citation type="journal article" date="2017" name="Sci. Rep.">
        <title>Ant-infecting Ophiocordyceps genomes reveal a high diversity of potential behavioral manipulation genes and a possible major role for enterotoxins.</title>
        <authorList>
            <person name="de Bekker C."/>
            <person name="Ohm R.A."/>
            <person name="Evans H.C."/>
            <person name="Brachmann A."/>
            <person name="Hughes D.P."/>
        </authorList>
    </citation>
    <scope>NUCLEOTIDE SEQUENCE [LARGE SCALE GENOMIC DNA]</scope>
    <source>
        <strain evidence="3 4">SC16a</strain>
    </source>
</reference>
<dbReference type="EMBL" id="LAZP02001460">
    <property type="protein sequence ID" value="PFH54960.1"/>
    <property type="molecule type" value="Genomic_DNA"/>
</dbReference>
<feature type="chain" id="PRO_5012270365" evidence="2">
    <location>
        <begin position="21"/>
        <end position="264"/>
    </location>
</feature>
<comment type="caution">
    <text evidence="3">The sequence shown here is derived from an EMBL/GenBank/DDBJ whole genome shotgun (WGS) entry which is preliminary data.</text>
</comment>
<dbReference type="PANTHER" id="PTHR40633:SF1">
    <property type="entry name" value="GPI ANCHORED SERINE-THREONINE RICH PROTEIN (AFU_ORTHOLOGUE AFUA_1G03630)"/>
    <property type="match status" value="1"/>
</dbReference>
<feature type="compositionally biased region" description="Low complexity" evidence="1">
    <location>
        <begin position="115"/>
        <end position="128"/>
    </location>
</feature>
<keyword evidence="2" id="KW-0732">Signal</keyword>
<dbReference type="OrthoDB" id="5589325at2759"/>
<feature type="signal peptide" evidence="2">
    <location>
        <begin position="1"/>
        <end position="20"/>
    </location>
</feature>
<dbReference type="AlphaFoldDB" id="A0A2A9P244"/>
<gene>
    <name evidence="3" type="ORF">XA68_11363</name>
</gene>
<feature type="compositionally biased region" description="Low complexity" evidence="1">
    <location>
        <begin position="172"/>
        <end position="201"/>
    </location>
</feature>
<keyword evidence="4" id="KW-1185">Reference proteome</keyword>